<dbReference type="AlphaFoldDB" id="A0ABD5Q6B1"/>
<gene>
    <name evidence="1" type="ORF">ACFO9K_14430</name>
</gene>
<evidence type="ECO:0000313" key="1">
    <source>
        <dbReference type="EMBL" id="MFC4825454.1"/>
    </source>
</evidence>
<protein>
    <submittedName>
        <fullName evidence="1">Uncharacterized protein</fullName>
    </submittedName>
</protein>
<organism evidence="1 2">
    <name type="scientific">Halorussus aquaticus</name>
    <dbReference type="NCBI Taxonomy" id="2953748"/>
    <lineage>
        <taxon>Archaea</taxon>
        <taxon>Methanobacteriati</taxon>
        <taxon>Methanobacteriota</taxon>
        <taxon>Stenosarchaea group</taxon>
        <taxon>Halobacteria</taxon>
        <taxon>Halobacteriales</taxon>
        <taxon>Haladaptataceae</taxon>
        <taxon>Halorussus</taxon>
    </lineage>
</organism>
<dbReference type="EMBL" id="JBHSHT010000002">
    <property type="protein sequence ID" value="MFC4825454.1"/>
    <property type="molecule type" value="Genomic_DNA"/>
</dbReference>
<accession>A0ABD5Q6B1</accession>
<evidence type="ECO:0000313" key="2">
    <source>
        <dbReference type="Proteomes" id="UP001595945"/>
    </source>
</evidence>
<keyword evidence="2" id="KW-1185">Reference proteome</keyword>
<dbReference type="RefSeq" id="WP_254268883.1">
    <property type="nucleotide sequence ID" value="NZ_CP100400.1"/>
</dbReference>
<dbReference type="GeneID" id="73043828"/>
<comment type="caution">
    <text evidence="1">The sequence shown here is derived from an EMBL/GenBank/DDBJ whole genome shotgun (WGS) entry which is preliminary data.</text>
</comment>
<name>A0ABD5Q6B1_9EURY</name>
<reference evidence="1 2" key="1">
    <citation type="journal article" date="2019" name="Int. J. Syst. Evol. Microbiol.">
        <title>The Global Catalogue of Microorganisms (GCM) 10K type strain sequencing project: providing services to taxonomists for standard genome sequencing and annotation.</title>
        <authorList>
            <consortium name="The Broad Institute Genomics Platform"/>
            <consortium name="The Broad Institute Genome Sequencing Center for Infectious Disease"/>
            <person name="Wu L."/>
            <person name="Ma J."/>
        </authorList>
    </citation>
    <scope>NUCLEOTIDE SEQUENCE [LARGE SCALE GENOMIC DNA]</scope>
    <source>
        <strain evidence="1 2">XZYJ18</strain>
    </source>
</reference>
<proteinExistence type="predicted"/>
<dbReference type="Proteomes" id="UP001595945">
    <property type="component" value="Unassembled WGS sequence"/>
</dbReference>
<sequence length="45" mass="4470">MQGKIRQWLVDNPRAMDAAFTLAVGGAVLSGELTTQAAGGAAAGP</sequence>